<dbReference type="Proteomes" id="UP000031516">
    <property type="component" value="Unassembled WGS sequence"/>
</dbReference>
<dbReference type="InterPro" id="IPR036249">
    <property type="entry name" value="Thioredoxin-like_sf"/>
</dbReference>
<name>A0A0A8L1I0_9SACH</name>
<dbReference type="Gene3D" id="3.40.30.10">
    <property type="entry name" value="Glutaredoxin"/>
    <property type="match status" value="1"/>
</dbReference>
<dbReference type="NCBIfam" id="TIGR02174">
    <property type="entry name" value="CXXU_selWTH"/>
    <property type="match status" value="1"/>
</dbReference>
<reference evidence="2 3" key="1">
    <citation type="submission" date="2014-03" db="EMBL/GenBank/DDBJ databases">
        <title>The genome of Kluyveromyces dobzhanskii.</title>
        <authorList>
            <person name="Nystedt B."/>
            <person name="Astrom S."/>
        </authorList>
    </citation>
    <scope>NUCLEOTIDE SEQUENCE [LARGE SCALE GENOMIC DNA]</scope>
    <source>
        <strain evidence="2 3">CBS 2104</strain>
    </source>
</reference>
<gene>
    <name evidence="2" type="ORF">KLDO_g1206</name>
</gene>
<evidence type="ECO:0000256" key="1">
    <source>
        <dbReference type="ARBA" id="ARBA00023284"/>
    </source>
</evidence>
<dbReference type="OrthoDB" id="60822at2759"/>
<evidence type="ECO:0000313" key="2">
    <source>
        <dbReference type="EMBL" id="CDO92897.1"/>
    </source>
</evidence>
<dbReference type="SUPFAM" id="SSF52833">
    <property type="entry name" value="Thioredoxin-like"/>
    <property type="match status" value="1"/>
</dbReference>
<keyword evidence="1" id="KW-0676">Redox-active center</keyword>
<sequence>MPYPKVSIIFCVKCKWNLRSAWYVQELLQTFGTELKEVSLIPGEPGEFKVLGYEIEDSSPILIWDRTEDEGFPDSKFLKQRVKILLFKDVIAVGAHIDRDSKSAIDKETLVSAAPAKTVKCSVDEQNTSCTDCET</sequence>
<dbReference type="Pfam" id="PF10262">
    <property type="entry name" value="Rdx"/>
    <property type="match status" value="1"/>
</dbReference>
<organism evidence="2 3">
    <name type="scientific">Kluyveromyces dobzhanskii CBS 2104</name>
    <dbReference type="NCBI Taxonomy" id="1427455"/>
    <lineage>
        <taxon>Eukaryota</taxon>
        <taxon>Fungi</taxon>
        <taxon>Dikarya</taxon>
        <taxon>Ascomycota</taxon>
        <taxon>Saccharomycotina</taxon>
        <taxon>Saccharomycetes</taxon>
        <taxon>Saccharomycetales</taxon>
        <taxon>Saccharomycetaceae</taxon>
        <taxon>Kluyveromyces</taxon>
    </lineage>
</organism>
<dbReference type="InterPro" id="IPR011893">
    <property type="entry name" value="Selenoprotein_Rdx-typ"/>
</dbReference>
<evidence type="ECO:0000313" key="3">
    <source>
        <dbReference type="Proteomes" id="UP000031516"/>
    </source>
</evidence>
<keyword evidence="3" id="KW-1185">Reference proteome</keyword>
<comment type="caution">
    <text evidence="2">The sequence shown here is derived from an EMBL/GenBank/DDBJ whole genome shotgun (WGS) entry which is preliminary data.</text>
</comment>
<dbReference type="PANTHER" id="PTHR36417">
    <property type="entry name" value="SELENOPROTEIN DOMAIN PROTEIN (AFU_ORTHOLOGUE AFUA_1G05220)"/>
    <property type="match status" value="1"/>
</dbReference>
<protein>
    <submittedName>
        <fullName evidence="2">WGS project CCBQ000000000 data, contig 00099</fullName>
    </submittedName>
</protein>
<dbReference type="EMBL" id="CCBQ010000019">
    <property type="protein sequence ID" value="CDO92897.1"/>
    <property type="molecule type" value="Genomic_DNA"/>
</dbReference>
<dbReference type="AlphaFoldDB" id="A0A0A8L1I0"/>
<proteinExistence type="predicted"/>
<dbReference type="PANTHER" id="PTHR36417:SF2">
    <property type="entry name" value="SELENOPROTEIN DOMAIN PROTEIN (AFU_ORTHOLOGUE AFUA_1G05220)"/>
    <property type="match status" value="1"/>
</dbReference>
<accession>A0A0A8L1I0</accession>